<feature type="compositionally biased region" description="Basic and acidic residues" evidence="1">
    <location>
        <begin position="529"/>
        <end position="553"/>
    </location>
</feature>
<evidence type="ECO:0000313" key="3">
    <source>
        <dbReference type="EMBL" id="KAJ4391643.1"/>
    </source>
</evidence>
<sequence>MAHHEPLKALGPIDWSDVTSDDLKHFLTSNFFQAQTVIDSIPTPPSQAKPAQHGRARSHTDSSIAVPHDASSNRSGREHANTTAADETKAAAHVALLQKEWKEVKVPPKDNPMDITVYKLASKDGRGAWFARRSLHEGIPFEKFRLGLEREFGETMKNSTGVGTGNVRGIGAERTAEHVVCDGVGKAEVWVLSAQFPGPTTPRDFITLLLTGSGEAKTSGKEPRQYMVISKPCIHPECAPRAGYIRGSYESVEIIREVPIEKSLRRTRSSVDVRSEDRETLEDQDNLSKEAKLRAASSRAARESEQSLPRSMTELPPHEADIDSGVQIPGPDMAVEWIMVTRSDPGGSVPRFMVEKGTPGGIVNDAGRFTKWLETKSAVDFDESTDSNIKGEAVESEHAPALPPRPGQESADLAVRSKPAQSPVVEDDVPPSGLYSMITGLVGGAASAVANHLPHITYPSGHEAGLEASDGSDSDSDSDSGHSFASAQEPEPELDSALAFDQAKSKGGDLTSLRSAKSDDSSTKPSTTQHEKQLKKLQERYRKIEEKMAKQQERSLQGKQNQTDDDALAKLKEKHEKEVARQAENFRKETRKLEEKRLKEEKKVEERRRKEAEKEARGNLAMELERTKVERDMAFKQIDILKEQVGELQSQNTKLVAKLGKLGNPSKSDEILGNGNGV</sequence>
<feature type="region of interest" description="Disordered" evidence="1">
    <location>
        <begin position="39"/>
        <end position="87"/>
    </location>
</feature>
<evidence type="ECO:0000256" key="1">
    <source>
        <dbReference type="SAM" id="MobiDB-lite"/>
    </source>
</evidence>
<reference evidence="3" key="1">
    <citation type="submission" date="2022-10" db="EMBL/GenBank/DDBJ databases">
        <title>Tapping the CABI collections for fungal endophytes: first genome assemblies for Collariella, Neodidymelliopsis, Ascochyta clinopodiicola, Didymella pomorum, Didymosphaeria variabile, Neocosmospora piperis and Neocucurbitaria cava.</title>
        <authorList>
            <person name="Hill R."/>
        </authorList>
    </citation>
    <scope>NUCLEOTIDE SEQUENCE</scope>
    <source>
        <strain evidence="3">IMI 355082</strain>
    </source>
</reference>
<dbReference type="SUPFAM" id="SSF55961">
    <property type="entry name" value="Bet v1-like"/>
    <property type="match status" value="1"/>
</dbReference>
<feature type="domain" description="DUF3074" evidence="2">
    <location>
        <begin position="129"/>
        <end position="373"/>
    </location>
</feature>
<feature type="region of interest" description="Disordered" evidence="1">
    <location>
        <begin position="597"/>
        <end position="617"/>
    </location>
</feature>
<feature type="region of interest" description="Disordered" evidence="1">
    <location>
        <begin position="265"/>
        <end position="325"/>
    </location>
</feature>
<dbReference type="InterPro" id="IPR024500">
    <property type="entry name" value="DUF3074"/>
</dbReference>
<dbReference type="InterPro" id="IPR051213">
    <property type="entry name" value="START_lipid_transfer"/>
</dbReference>
<proteinExistence type="predicted"/>
<protein>
    <recommendedName>
        <fullName evidence="2">DUF3074 domain-containing protein</fullName>
    </recommendedName>
</protein>
<feature type="compositionally biased region" description="Basic and acidic residues" evidence="1">
    <location>
        <begin position="265"/>
        <end position="278"/>
    </location>
</feature>
<gene>
    <name evidence="3" type="ORF">N0V93_005262</name>
</gene>
<feature type="region of interest" description="Disordered" evidence="1">
    <location>
        <begin position="460"/>
        <end position="585"/>
    </location>
</feature>
<dbReference type="Gene3D" id="3.30.530.20">
    <property type="match status" value="1"/>
</dbReference>
<dbReference type="EMBL" id="JAPEVB010000003">
    <property type="protein sequence ID" value="KAJ4391643.1"/>
    <property type="molecule type" value="Genomic_DNA"/>
</dbReference>
<keyword evidence="4" id="KW-1185">Reference proteome</keyword>
<feature type="region of interest" description="Disordered" evidence="1">
    <location>
        <begin position="393"/>
        <end position="430"/>
    </location>
</feature>
<dbReference type="Pfam" id="PF11274">
    <property type="entry name" value="DUF3074"/>
    <property type="match status" value="1"/>
</dbReference>
<comment type="caution">
    <text evidence="3">The sequence shown here is derived from an EMBL/GenBank/DDBJ whole genome shotgun (WGS) entry which is preliminary data.</text>
</comment>
<dbReference type="PANTHER" id="PTHR19308:SF14">
    <property type="entry name" value="START DOMAIN-CONTAINING PROTEIN"/>
    <property type="match status" value="1"/>
</dbReference>
<dbReference type="Proteomes" id="UP001140453">
    <property type="component" value="Unassembled WGS sequence"/>
</dbReference>
<organism evidence="3 4">
    <name type="scientific">Gnomoniopsis smithogilvyi</name>
    <dbReference type="NCBI Taxonomy" id="1191159"/>
    <lineage>
        <taxon>Eukaryota</taxon>
        <taxon>Fungi</taxon>
        <taxon>Dikarya</taxon>
        <taxon>Ascomycota</taxon>
        <taxon>Pezizomycotina</taxon>
        <taxon>Sordariomycetes</taxon>
        <taxon>Sordariomycetidae</taxon>
        <taxon>Diaporthales</taxon>
        <taxon>Gnomoniaceae</taxon>
        <taxon>Gnomoniopsis</taxon>
    </lineage>
</organism>
<evidence type="ECO:0000313" key="4">
    <source>
        <dbReference type="Proteomes" id="UP001140453"/>
    </source>
</evidence>
<feature type="compositionally biased region" description="Basic and acidic residues" evidence="1">
    <location>
        <begin position="567"/>
        <end position="585"/>
    </location>
</feature>
<dbReference type="InterPro" id="IPR023393">
    <property type="entry name" value="START-like_dom_sf"/>
</dbReference>
<dbReference type="PANTHER" id="PTHR19308">
    <property type="entry name" value="PHOSPHATIDYLCHOLINE TRANSFER PROTEIN"/>
    <property type="match status" value="1"/>
</dbReference>
<dbReference type="AlphaFoldDB" id="A0A9W8YUF4"/>
<accession>A0A9W8YUF4</accession>
<feature type="compositionally biased region" description="Basic and acidic residues" evidence="1">
    <location>
        <begin position="75"/>
        <end position="87"/>
    </location>
</feature>
<dbReference type="OrthoDB" id="5403181at2759"/>
<name>A0A9W8YUF4_9PEZI</name>
<evidence type="ECO:0000259" key="2">
    <source>
        <dbReference type="Pfam" id="PF11274"/>
    </source>
</evidence>